<evidence type="ECO:0008006" key="3">
    <source>
        <dbReference type="Google" id="ProtNLM"/>
    </source>
</evidence>
<protein>
    <recommendedName>
        <fullName evidence="3">Transcriptional antiterminator, Rof</fullName>
    </recommendedName>
</protein>
<dbReference type="InterPro" id="IPR038626">
    <property type="entry name" value="Rof-like_sf"/>
</dbReference>
<reference evidence="1 2" key="1">
    <citation type="journal article" date="2016" name="Nat. Commun.">
        <title>Thousands of microbial genomes shed light on interconnected biogeochemical processes in an aquifer system.</title>
        <authorList>
            <person name="Anantharaman K."/>
            <person name="Brown C.T."/>
            <person name="Hug L.A."/>
            <person name="Sharon I."/>
            <person name="Castelle C.J."/>
            <person name="Probst A.J."/>
            <person name="Thomas B.C."/>
            <person name="Singh A."/>
            <person name="Wilkins M.J."/>
            <person name="Karaoz U."/>
            <person name="Brodie E.L."/>
            <person name="Williams K.H."/>
            <person name="Hubbard S.S."/>
            <person name="Banfield J.F."/>
        </authorList>
    </citation>
    <scope>NUCLEOTIDE SEQUENCE [LARGE SCALE GENOMIC DNA]</scope>
</reference>
<evidence type="ECO:0000313" key="2">
    <source>
        <dbReference type="Proteomes" id="UP000179334"/>
    </source>
</evidence>
<name>A0A1F6T7B3_9PROT</name>
<dbReference type="Proteomes" id="UP000179334">
    <property type="component" value="Unassembled WGS sequence"/>
</dbReference>
<dbReference type="EMBL" id="MFSR01000007">
    <property type="protein sequence ID" value="OGI41008.1"/>
    <property type="molecule type" value="Genomic_DNA"/>
</dbReference>
<organism evidence="1 2">
    <name type="scientific">Candidatus Muproteobacteria bacterium RBG_16_64_10</name>
    <dbReference type="NCBI Taxonomy" id="1817757"/>
    <lineage>
        <taxon>Bacteria</taxon>
        <taxon>Pseudomonadati</taxon>
        <taxon>Pseudomonadota</taxon>
        <taxon>Candidatus Muproteobacteria</taxon>
    </lineage>
</organism>
<dbReference type="AlphaFoldDB" id="A0A1F6T7B3"/>
<comment type="caution">
    <text evidence="1">The sequence shown here is derived from an EMBL/GenBank/DDBJ whole genome shotgun (WGS) entry which is preliminary data.</text>
</comment>
<dbReference type="Gene3D" id="2.30.30.400">
    <property type="entry name" value="Rof-like"/>
    <property type="match status" value="1"/>
</dbReference>
<gene>
    <name evidence="1" type="ORF">A2V91_04430</name>
</gene>
<sequence>MTETCKTASTDYVSISCALHSEYELAILRRQRLRLVWNDSSVIRDQLVQPLDLKTTNNEEFLICRTTDDTTQNIRLDRVQRMYPA</sequence>
<evidence type="ECO:0000313" key="1">
    <source>
        <dbReference type="EMBL" id="OGI41008.1"/>
    </source>
</evidence>
<dbReference type="SUPFAM" id="SSF101744">
    <property type="entry name" value="Rof/RNase P subunit-like"/>
    <property type="match status" value="1"/>
</dbReference>
<proteinExistence type="predicted"/>
<accession>A0A1F6T7B3</accession>
<dbReference type="InterPro" id="IPR023534">
    <property type="entry name" value="Rof/RNase_P-like"/>
</dbReference>